<feature type="domain" description="NTF2" evidence="1">
    <location>
        <begin position="12"/>
        <end position="123"/>
    </location>
</feature>
<name>A0A0B2UMW3_9MICR</name>
<evidence type="ECO:0000313" key="3">
    <source>
        <dbReference type="Proteomes" id="UP000031056"/>
    </source>
</evidence>
<gene>
    <name evidence="2" type="ORF">M896_021130</name>
</gene>
<dbReference type="Proteomes" id="UP000031056">
    <property type="component" value="Unassembled WGS sequence"/>
</dbReference>
<keyword evidence="3" id="KW-1185">Reference proteome</keyword>
<dbReference type="InterPro" id="IPR032710">
    <property type="entry name" value="NTF2-like_dom_sf"/>
</dbReference>
<dbReference type="InterPro" id="IPR018222">
    <property type="entry name" value="Nuclear_transport_factor_2_euk"/>
</dbReference>
<dbReference type="Gene3D" id="3.10.450.50">
    <property type="match status" value="1"/>
</dbReference>
<dbReference type="InterPro" id="IPR002075">
    <property type="entry name" value="NTF2_dom"/>
</dbReference>
<dbReference type="PROSITE" id="PS50177">
    <property type="entry name" value="NTF2_DOMAIN"/>
    <property type="match status" value="1"/>
</dbReference>
<dbReference type="OrthoDB" id="339151at2759"/>
<evidence type="ECO:0000313" key="2">
    <source>
        <dbReference type="EMBL" id="KHN70275.1"/>
    </source>
</evidence>
<dbReference type="AlphaFoldDB" id="A0A0B2UMW3"/>
<protein>
    <submittedName>
        <fullName evidence="2">Nuclear transport factor 2</fullName>
    </submittedName>
</protein>
<sequence length="209" mass="23338">MASISKCNEVVFVKNYYNALCNKPSMIQNYYVDGSKLTICKETESPDECTEGFMKYIKSKIEGVLTKVLVSHVSHQKIDEERSIVNVVGQFVYGDKTQSRVSHQFIIMKIDGTVYIKNEILTFLNEDVVYETGEGRDIVVECEKDNVVEGIAMVYGMAGIESVRIGNDGKLSIVLGSEDDVSIIKKNALDFTEKGFGLKFALSEGKEDE</sequence>
<reference evidence="2 3" key="1">
    <citation type="journal article" date="2014" name="MBio">
        <title>The Ordospora colligata genome; evolution of extreme reduction in microsporidia and host-to-parasite horizontal gene transfer.</title>
        <authorList>
            <person name="Pombert J.-F."/>
            <person name="Haag K.L."/>
            <person name="Beidas S."/>
            <person name="Ebert D."/>
            <person name="Keeling P.J."/>
        </authorList>
    </citation>
    <scope>NUCLEOTIDE SEQUENCE [LARGE SCALE GENOMIC DNA]</scope>
    <source>
        <strain evidence="2 3">OC4</strain>
    </source>
</reference>
<dbReference type="Pfam" id="PF02136">
    <property type="entry name" value="NTF2"/>
    <property type="match status" value="1"/>
</dbReference>
<accession>A0A0B2UMW3</accession>
<organism evidence="2 3">
    <name type="scientific">Ordospora colligata OC4</name>
    <dbReference type="NCBI Taxonomy" id="1354746"/>
    <lineage>
        <taxon>Eukaryota</taxon>
        <taxon>Fungi</taxon>
        <taxon>Fungi incertae sedis</taxon>
        <taxon>Microsporidia</taxon>
        <taxon>Ordosporidae</taxon>
        <taxon>Ordospora</taxon>
    </lineage>
</organism>
<dbReference type="HOGENOM" id="CLU_1315757_0_0_1"/>
<dbReference type="RefSeq" id="XP_014564317.1">
    <property type="nucleotide sequence ID" value="XM_014708831.1"/>
</dbReference>
<evidence type="ECO:0000259" key="1">
    <source>
        <dbReference type="PROSITE" id="PS50177"/>
    </source>
</evidence>
<dbReference type="SUPFAM" id="SSF54427">
    <property type="entry name" value="NTF2-like"/>
    <property type="match status" value="1"/>
</dbReference>
<dbReference type="VEuPathDB" id="MicrosporidiaDB:M896_021130"/>
<proteinExistence type="predicted"/>
<comment type="caution">
    <text evidence="2">The sequence shown here is derived from an EMBL/GenBank/DDBJ whole genome shotgun (WGS) entry which is preliminary data.</text>
</comment>
<dbReference type="EMBL" id="JOKQ01000002">
    <property type="protein sequence ID" value="KHN70275.1"/>
    <property type="molecule type" value="Genomic_DNA"/>
</dbReference>
<dbReference type="GeneID" id="26261208"/>
<dbReference type="InParanoid" id="A0A0B2UMW3"/>